<comment type="similarity">
    <text evidence="1">Belongs to the NmrA-type oxidoreductase family.</text>
</comment>
<keyword evidence="2" id="KW-0521">NADP</keyword>
<gene>
    <name evidence="4" type="ORF">KME28_22410</name>
</gene>
<organism evidence="4 5">
    <name type="scientific">Pelatocladus maniniholoensis HA4357-MV3</name>
    <dbReference type="NCBI Taxonomy" id="1117104"/>
    <lineage>
        <taxon>Bacteria</taxon>
        <taxon>Bacillati</taxon>
        <taxon>Cyanobacteriota</taxon>
        <taxon>Cyanophyceae</taxon>
        <taxon>Nostocales</taxon>
        <taxon>Nostocaceae</taxon>
        <taxon>Pelatocladus</taxon>
    </lineage>
</organism>
<dbReference type="InterPro" id="IPR036291">
    <property type="entry name" value="NAD(P)-bd_dom_sf"/>
</dbReference>
<reference evidence="4" key="2">
    <citation type="journal article" date="2022" name="Microbiol. Resour. Announc.">
        <title>Metagenome Sequencing to Explore Phylogenomics of Terrestrial Cyanobacteria.</title>
        <authorList>
            <person name="Ward R.D."/>
            <person name="Stajich J.E."/>
            <person name="Johansen J.R."/>
            <person name="Huntemann M."/>
            <person name="Clum A."/>
            <person name="Foster B."/>
            <person name="Foster B."/>
            <person name="Roux S."/>
            <person name="Palaniappan K."/>
            <person name="Varghese N."/>
            <person name="Mukherjee S."/>
            <person name="Reddy T.B.K."/>
            <person name="Daum C."/>
            <person name="Copeland A."/>
            <person name="Chen I.A."/>
            <person name="Ivanova N.N."/>
            <person name="Kyrpides N.C."/>
            <person name="Shapiro N."/>
            <person name="Eloe-Fadrosh E.A."/>
            <person name="Pietrasiak N."/>
        </authorList>
    </citation>
    <scope>NUCLEOTIDE SEQUENCE</scope>
    <source>
        <strain evidence="4">HA4357-MV3</strain>
    </source>
</reference>
<evidence type="ECO:0000256" key="2">
    <source>
        <dbReference type="ARBA" id="ARBA00022857"/>
    </source>
</evidence>
<evidence type="ECO:0000259" key="3">
    <source>
        <dbReference type="Pfam" id="PF05368"/>
    </source>
</evidence>
<dbReference type="EMBL" id="JAHHHW010000129">
    <property type="protein sequence ID" value="MBW4434392.1"/>
    <property type="molecule type" value="Genomic_DNA"/>
</dbReference>
<dbReference type="InterPro" id="IPR051164">
    <property type="entry name" value="NmrA-like_oxidored"/>
</dbReference>
<accession>A0A9E3HC30</accession>
<dbReference type="Pfam" id="PF05368">
    <property type="entry name" value="NmrA"/>
    <property type="match status" value="1"/>
</dbReference>
<protein>
    <submittedName>
        <fullName evidence="4">NmrA family NAD(P)-binding protein</fullName>
    </submittedName>
</protein>
<dbReference type="PANTHER" id="PTHR42748">
    <property type="entry name" value="NITROGEN METABOLITE REPRESSION PROTEIN NMRA FAMILY MEMBER"/>
    <property type="match status" value="1"/>
</dbReference>
<dbReference type="PANTHER" id="PTHR42748:SF32">
    <property type="entry name" value="NMRA-LIKE DOMAIN-CONTAINING PROTEIN"/>
    <property type="match status" value="1"/>
</dbReference>
<dbReference type="AlphaFoldDB" id="A0A9E3HC30"/>
<dbReference type="Gene3D" id="3.40.50.720">
    <property type="entry name" value="NAD(P)-binding Rossmann-like Domain"/>
    <property type="match status" value="1"/>
</dbReference>
<dbReference type="Proteomes" id="UP000813215">
    <property type="component" value="Unassembled WGS sequence"/>
</dbReference>
<reference evidence="4" key="1">
    <citation type="submission" date="2021-05" db="EMBL/GenBank/DDBJ databases">
        <authorList>
            <person name="Pietrasiak N."/>
            <person name="Ward R."/>
            <person name="Stajich J.E."/>
            <person name="Kurbessoian T."/>
        </authorList>
    </citation>
    <scope>NUCLEOTIDE SEQUENCE</scope>
    <source>
        <strain evidence="4">HA4357-MV3</strain>
    </source>
</reference>
<evidence type="ECO:0000313" key="5">
    <source>
        <dbReference type="Proteomes" id="UP000813215"/>
    </source>
</evidence>
<dbReference type="InterPro" id="IPR008030">
    <property type="entry name" value="NmrA-like"/>
</dbReference>
<dbReference type="Gene3D" id="3.90.25.10">
    <property type="entry name" value="UDP-galactose 4-epimerase, domain 1"/>
    <property type="match status" value="1"/>
</dbReference>
<proteinExistence type="inferred from homology"/>
<evidence type="ECO:0000313" key="4">
    <source>
        <dbReference type="EMBL" id="MBW4434392.1"/>
    </source>
</evidence>
<feature type="domain" description="NmrA-like" evidence="3">
    <location>
        <begin position="16"/>
        <end position="294"/>
    </location>
</feature>
<dbReference type="SUPFAM" id="SSF51735">
    <property type="entry name" value="NAD(P)-binding Rossmann-fold domains"/>
    <property type="match status" value="1"/>
</dbReference>
<sequence>MALDNGQIEQQADLGKVLLIGVTGGTGKNAVKGFLEQGVRNLRAITRKIDLNRSSLLKMSNAGVELVEANLDDKDSLSPAFADISAIYCHATTADAAKPDPREVERAKRVAQAAKQADIKHLVYNSAGGADRKSGISHIEQKYKVELVFQEAGLPTTMLRACLFMEEFWKQYTRPSILKGVFPFSIQPYKPIHLITTKDMGRVAAYVIKNSSQYIGQEIELAGDVLTPKQMAAEFSKVQGMTVVHKEVAPWIFLLLFRKDLFDLIQWYRHKGYQADVQYLRAEFPGLLTTFSEFLEETNWADPQLTYENL</sequence>
<comment type="caution">
    <text evidence="4">The sequence shown here is derived from an EMBL/GenBank/DDBJ whole genome shotgun (WGS) entry which is preliminary data.</text>
</comment>
<evidence type="ECO:0000256" key="1">
    <source>
        <dbReference type="ARBA" id="ARBA00006328"/>
    </source>
</evidence>
<name>A0A9E3HC30_9NOST</name>